<dbReference type="GO" id="GO:0016787">
    <property type="term" value="F:hydrolase activity"/>
    <property type="evidence" value="ECO:0007669"/>
    <property type="project" value="UniProtKB-KW"/>
</dbReference>
<evidence type="ECO:0000259" key="5">
    <source>
        <dbReference type="Pfam" id="PF08386"/>
    </source>
</evidence>
<comment type="caution">
    <text evidence="6">The sequence shown here is derived from an EMBL/GenBank/DDBJ whole genome shotgun (WGS) entry which is preliminary data.</text>
</comment>
<evidence type="ECO:0000313" key="6">
    <source>
        <dbReference type="EMBL" id="KAK6330845.1"/>
    </source>
</evidence>
<gene>
    <name evidence="6" type="ORF">TWF718_003045</name>
</gene>
<dbReference type="Proteomes" id="UP001313282">
    <property type="component" value="Unassembled WGS sequence"/>
</dbReference>
<organism evidence="6 7">
    <name type="scientific">Orbilia javanica</name>
    <dbReference type="NCBI Taxonomy" id="47235"/>
    <lineage>
        <taxon>Eukaryota</taxon>
        <taxon>Fungi</taxon>
        <taxon>Dikarya</taxon>
        <taxon>Ascomycota</taxon>
        <taxon>Pezizomycotina</taxon>
        <taxon>Orbiliomycetes</taxon>
        <taxon>Orbiliales</taxon>
        <taxon>Orbiliaceae</taxon>
        <taxon>Orbilia</taxon>
    </lineage>
</organism>
<proteinExistence type="inferred from homology"/>
<dbReference type="InterPro" id="IPR000073">
    <property type="entry name" value="AB_hydrolase_1"/>
</dbReference>
<evidence type="ECO:0000256" key="3">
    <source>
        <dbReference type="SAM" id="SignalP"/>
    </source>
</evidence>
<evidence type="ECO:0000256" key="2">
    <source>
        <dbReference type="ARBA" id="ARBA00022801"/>
    </source>
</evidence>
<keyword evidence="7" id="KW-1185">Reference proteome</keyword>
<dbReference type="Pfam" id="PF08386">
    <property type="entry name" value="Abhydrolase_4"/>
    <property type="match status" value="1"/>
</dbReference>
<dbReference type="InterPro" id="IPR051601">
    <property type="entry name" value="Serine_prot/Carboxylest_S33"/>
</dbReference>
<protein>
    <submittedName>
        <fullName evidence="6">Uncharacterized protein</fullName>
    </submittedName>
</protein>
<dbReference type="AlphaFoldDB" id="A0AAN8RJA9"/>
<dbReference type="EMBL" id="JAVHNR010000011">
    <property type="protein sequence ID" value="KAK6330845.1"/>
    <property type="molecule type" value="Genomic_DNA"/>
</dbReference>
<dbReference type="Pfam" id="PF00561">
    <property type="entry name" value="Abhydrolase_1"/>
    <property type="match status" value="1"/>
</dbReference>
<evidence type="ECO:0000313" key="7">
    <source>
        <dbReference type="Proteomes" id="UP001313282"/>
    </source>
</evidence>
<feature type="signal peptide" evidence="3">
    <location>
        <begin position="1"/>
        <end position="19"/>
    </location>
</feature>
<comment type="similarity">
    <text evidence="1">Belongs to the peptidase S33 family.</text>
</comment>
<keyword evidence="2" id="KW-0378">Hydrolase</keyword>
<reference evidence="6 7" key="1">
    <citation type="submission" date="2019-10" db="EMBL/GenBank/DDBJ databases">
        <authorList>
            <person name="Palmer J.M."/>
        </authorList>
    </citation>
    <scope>NUCLEOTIDE SEQUENCE [LARGE SCALE GENOMIC DNA]</scope>
    <source>
        <strain evidence="6 7">TWF718</strain>
    </source>
</reference>
<feature type="domain" description="AB hydrolase-1" evidence="4">
    <location>
        <begin position="82"/>
        <end position="266"/>
    </location>
</feature>
<evidence type="ECO:0000259" key="4">
    <source>
        <dbReference type="Pfam" id="PF00561"/>
    </source>
</evidence>
<dbReference type="PANTHER" id="PTHR43248">
    <property type="entry name" value="2-SUCCINYL-6-HYDROXY-2,4-CYCLOHEXADIENE-1-CARBOXYLATE SYNTHASE"/>
    <property type="match status" value="1"/>
</dbReference>
<dbReference type="PANTHER" id="PTHR43248:SF25">
    <property type="entry name" value="AB HYDROLASE-1 DOMAIN-CONTAINING PROTEIN-RELATED"/>
    <property type="match status" value="1"/>
</dbReference>
<name>A0AAN8RJA9_9PEZI</name>
<dbReference type="Gene3D" id="3.40.50.1820">
    <property type="entry name" value="alpha/beta hydrolase"/>
    <property type="match status" value="1"/>
</dbReference>
<feature type="chain" id="PRO_5043040491" evidence="3">
    <location>
        <begin position="20"/>
        <end position="579"/>
    </location>
</feature>
<dbReference type="InterPro" id="IPR013595">
    <property type="entry name" value="Pept_S33_TAP-like_C"/>
</dbReference>
<keyword evidence="3" id="KW-0732">Signal</keyword>
<dbReference type="InterPro" id="IPR029058">
    <property type="entry name" value="AB_hydrolase_fold"/>
</dbReference>
<accession>A0AAN8RJA9</accession>
<dbReference type="SUPFAM" id="SSF53474">
    <property type="entry name" value="alpha/beta-Hydrolases"/>
    <property type="match status" value="1"/>
</dbReference>
<evidence type="ECO:0000256" key="1">
    <source>
        <dbReference type="ARBA" id="ARBA00010088"/>
    </source>
</evidence>
<feature type="domain" description="Peptidase S33 tripeptidyl aminopeptidase-like C-terminal" evidence="5">
    <location>
        <begin position="437"/>
        <end position="538"/>
    </location>
</feature>
<sequence>MKLVAAAAVLSSIAPVVATADKEYTFDEIPAAEDLSWYPCNLAFTCARLSVPLNPLKPNNGLRSEIPLVLYPADPSDEYKGAVLVNPGGPGISGTDFILQAAPVIANLTGPGWDIIGFDTRGTGYSKPNGAVGYHGVPLVPEVQNATNILSDNVTKGSIRKFKRRSELKIPYKSDAWLQKQYEDGEELNTLIQKYANKENQAVPYMTTPHVAFDMLQIAKAHARSEDLPDKDVLVNYYGSSYGTLLGQTFASLYPQHVGKFVLEGVVDMKAYYGGSLGPNHLDKTISNFVTTCSDAGPKGCAFATGKGRDDVLKRFNDLMAHFDSAKAVAENWANATIVEEAHDVVRGIFTSVGYDAQEAFPILADQLVLLEGWVKSNTVAENREKLLSWIASPFSFLTRKEYYYEILCSDMAGNEFVGSKKLSKEFVDSVRSGSTVAGDTLALTYAICSSLDLKPNWKFNGTVGGETKTPMLFVGVSGDPVTPAENAEGAQKLYKNSEMVHVEGDAHSIIYLQNKCANDNVKVYFQNLTLPGNNNRCARDTAPIFPKSNSAGLSPLKSLDGFGRTMALTILLFIGLMF</sequence>